<keyword evidence="5 8" id="KW-1133">Transmembrane helix</keyword>
<accession>A0A8H7Q6V7</accession>
<feature type="transmembrane region" description="Helical" evidence="8">
    <location>
        <begin position="339"/>
        <end position="357"/>
    </location>
</feature>
<dbReference type="Pfam" id="PF07690">
    <property type="entry name" value="MFS_1"/>
    <property type="match status" value="1"/>
</dbReference>
<dbReference type="Proteomes" id="UP000612746">
    <property type="component" value="Unassembled WGS sequence"/>
</dbReference>
<name>A0A8H7Q6V7_9FUNG</name>
<dbReference type="InterPro" id="IPR051788">
    <property type="entry name" value="MFS_Transporter"/>
</dbReference>
<dbReference type="PROSITE" id="PS50850">
    <property type="entry name" value="MFS"/>
    <property type="match status" value="1"/>
</dbReference>
<feature type="compositionally biased region" description="Basic and acidic residues" evidence="7">
    <location>
        <begin position="465"/>
        <end position="481"/>
    </location>
</feature>
<dbReference type="OrthoDB" id="413079at2759"/>
<feature type="transmembrane region" description="Helical" evidence="8">
    <location>
        <begin position="363"/>
        <end position="383"/>
    </location>
</feature>
<dbReference type="Gene3D" id="1.20.1250.20">
    <property type="entry name" value="MFS general substrate transporter like domains"/>
    <property type="match status" value="2"/>
</dbReference>
<feature type="transmembrane region" description="Helical" evidence="8">
    <location>
        <begin position="426"/>
        <end position="445"/>
    </location>
</feature>
<feature type="region of interest" description="Disordered" evidence="7">
    <location>
        <begin position="465"/>
        <end position="497"/>
    </location>
</feature>
<feature type="transmembrane region" description="Helical" evidence="8">
    <location>
        <begin position="53"/>
        <end position="74"/>
    </location>
</feature>
<evidence type="ECO:0000256" key="2">
    <source>
        <dbReference type="ARBA" id="ARBA00008335"/>
    </source>
</evidence>
<dbReference type="GO" id="GO:0022857">
    <property type="term" value="F:transmembrane transporter activity"/>
    <property type="evidence" value="ECO:0007669"/>
    <property type="project" value="InterPro"/>
</dbReference>
<proteinExistence type="inferred from homology"/>
<evidence type="ECO:0000313" key="11">
    <source>
        <dbReference type="Proteomes" id="UP000612746"/>
    </source>
</evidence>
<evidence type="ECO:0000259" key="9">
    <source>
        <dbReference type="PROSITE" id="PS50850"/>
    </source>
</evidence>
<evidence type="ECO:0000256" key="4">
    <source>
        <dbReference type="ARBA" id="ARBA00022692"/>
    </source>
</evidence>
<comment type="similarity">
    <text evidence="2">Belongs to the major facilitator superfamily.</text>
</comment>
<dbReference type="GO" id="GO:0016020">
    <property type="term" value="C:membrane"/>
    <property type="evidence" value="ECO:0007669"/>
    <property type="project" value="TreeGrafter"/>
</dbReference>
<comment type="caution">
    <text evidence="10">The sequence shown here is derived from an EMBL/GenBank/DDBJ whole genome shotgun (WGS) entry which is preliminary data.</text>
</comment>
<dbReference type="FunFam" id="1.20.1250.20:FF:000286">
    <property type="entry name" value="MFS efflux transporter"/>
    <property type="match status" value="1"/>
</dbReference>
<feature type="transmembrane region" description="Helical" evidence="8">
    <location>
        <begin position="172"/>
        <end position="192"/>
    </location>
</feature>
<keyword evidence="4 8" id="KW-0812">Transmembrane</keyword>
<evidence type="ECO:0000256" key="3">
    <source>
        <dbReference type="ARBA" id="ARBA00022448"/>
    </source>
</evidence>
<feature type="domain" description="Major facilitator superfamily (MFS) profile" evidence="9">
    <location>
        <begin position="52"/>
        <end position="449"/>
    </location>
</feature>
<organism evidence="10 11">
    <name type="scientific">Umbelopsis vinacea</name>
    <dbReference type="NCBI Taxonomy" id="44442"/>
    <lineage>
        <taxon>Eukaryota</taxon>
        <taxon>Fungi</taxon>
        <taxon>Fungi incertae sedis</taxon>
        <taxon>Mucoromycota</taxon>
        <taxon>Mucoromycotina</taxon>
        <taxon>Umbelopsidomycetes</taxon>
        <taxon>Umbelopsidales</taxon>
        <taxon>Umbelopsidaceae</taxon>
        <taxon>Umbelopsis</taxon>
    </lineage>
</organism>
<dbReference type="GO" id="GO:0012505">
    <property type="term" value="C:endomembrane system"/>
    <property type="evidence" value="ECO:0007669"/>
    <property type="project" value="UniProtKB-SubCell"/>
</dbReference>
<evidence type="ECO:0000256" key="8">
    <source>
        <dbReference type="SAM" id="Phobius"/>
    </source>
</evidence>
<evidence type="ECO:0000256" key="1">
    <source>
        <dbReference type="ARBA" id="ARBA00004127"/>
    </source>
</evidence>
<feature type="transmembrane region" description="Helical" evidence="8">
    <location>
        <begin position="86"/>
        <end position="108"/>
    </location>
</feature>
<dbReference type="PANTHER" id="PTHR23514:SF3">
    <property type="entry name" value="BYPASS OF STOP CODON PROTEIN 6"/>
    <property type="match status" value="1"/>
</dbReference>
<dbReference type="AlphaFoldDB" id="A0A8H7Q6V7"/>
<evidence type="ECO:0000256" key="7">
    <source>
        <dbReference type="SAM" id="MobiDB-lite"/>
    </source>
</evidence>
<protein>
    <recommendedName>
        <fullName evidence="9">Major facilitator superfamily (MFS) profile domain-containing protein</fullName>
    </recommendedName>
</protein>
<dbReference type="EMBL" id="JAEPRA010000004">
    <property type="protein sequence ID" value="KAG2186640.1"/>
    <property type="molecule type" value="Genomic_DNA"/>
</dbReference>
<feature type="transmembrane region" description="Helical" evidence="8">
    <location>
        <begin position="115"/>
        <end position="133"/>
    </location>
</feature>
<feature type="region of interest" description="Disordered" evidence="7">
    <location>
        <begin position="16"/>
        <end position="36"/>
    </location>
</feature>
<feature type="transmembrane region" description="Helical" evidence="8">
    <location>
        <begin position="271"/>
        <end position="294"/>
    </location>
</feature>
<reference evidence="10" key="1">
    <citation type="submission" date="2020-12" db="EMBL/GenBank/DDBJ databases">
        <title>Metabolic potential, ecology and presence of endohyphal bacteria is reflected in genomic diversity of Mucoromycotina.</title>
        <authorList>
            <person name="Muszewska A."/>
            <person name="Okrasinska A."/>
            <person name="Steczkiewicz K."/>
            <person name="Drgas O."/>
            <person name="Orlowska M."/>
            <person name="Perlinska-Lenart U."/>
            <person name="Aleksandrzak-Piekarczyk T."/>
            <person name="Szatraj K."/>
            <person name="Zielenkiewicz U."/>
            <person name="Pilsyk S."/>
            <person name="Malc E."/>
            <person name="Mieczkowski P."/>
            <person name="Kruszewska J.S."/>
            <person name="Biernat P."/>
            <person name="Pawlowska J."/>
        </authorList>
    </citation>
    <scope>NUCLEOTIDE SEQUENCE</scope>
    <source>
        <strain evidence="10">WA0000051536</strain>
    </source>
</reference>
<keyword evidence="6 8" id="KW-0472">Membrane</keyword>
<evidence type="ECO:0000256" key="6">
    <source>
        <dbReference type="ARBA" id="ARBA00023136"/>
    </source>
</evidence>
<feature type="transmembrane region" description="Helical" evidence="8">
    <location>
        <begin position="204"/>
        <end position="224"/>
    </location>
</feature>
<dbReference type="SUPFAM" id="SSF103473">
    <property type="entry name" value="MFS general substrate transporter"/>
    <property type="match status" value="1"/>
</dbReference>
<dbReference type="InterPro" id="IPR036259">
    <property type="entry name" value="MFS_trans_sf"/>
</dbReference>
<feature type="transmembrane region" description="Helical" evidence="8">
    <location>
        <begin position="395"/>
        <end position="414"/>
    </location>
</feature>
<keyword evidence="11" id="KW-1185">Reference proteome</keyword>
<feature type="transmembrane region" description="Helical" evidence="8">
    <location>
        <begin position="314"/>
        <end position="332"/>
    </location>
</feature>
<evidence type="ECO:0000256" key="5">
    <source>
        <dbReference type="ARBA" id="ARBA00022989"/>
    </source>
</evidence>
<evidence type="ECO:0000313" key="10">
    <source>
        <dbReference type="EMBL" id="KAG2186640.1"/>
    </source>
</evidence>
<keyword evidence="3" id="KW-0813">Transport</keyword>
<dbReference type="InterPro" id="IPR011701">
    <property type="entry name" value="MFS"/>
</dbReference>
<sequence length="497" mass="54071">MTSSVIDTAPETIENNSIHNDRKSTSSNMSDPEVAQTAELTPRQILKKNALPIIECFYIGFLLGVNDGNFGIILPRLKEYYNISDSLVSILFICQAVGYFLSAFLNGWLVKKLKALGALYLGSVVAVVAYILLLFGLPFPAMCCFMAILGGALALLDAGCNVFPSFLPYATTILNFIHAFYGLGALVGPLIASSLLANNLSWKVSYMILCGMAVFNCILLWVSFRKVVIPEHNEGDDEAEEATVENSSGVVEESKPVQKRGTFTQVVRLKYTWIVAIFLLFYVGIETTIGGWGYTFLTVARYGDAVQMGRVMSGYWAGLTVGRVILGHITGMFGEKRMITLYCIITCGMVILIWKATSIGADAAGLVIAGFFLGPMFPTAIAITHQTLPKYMHATAIGFIAAFGQGGVAFFPFINGQIIDKAGINAMMPYTLGLSLAATIIWIMLPTKTASYDIIVNAWKKVVRSEDKPAVPKPVDPKPEEITETSLPVNEEKSTMT</sequence>
<dbReference type="PANTHER" id="PTHR23514">
    <property type="entry name" value="BYPASS OF STOP CODON PROTEIN 6"/>
    <property type="match status" value="1"/>
</dbReference>
<gene>
    <name evidence="10" type="ORF">INT44_002864</name>
</gene>
<feature type="transmembrane region" description="Helical" evidence="8">
    <location>
        <begin position="139"/>
        <end position="160"/>
    </location>
</feature>
<comment type="subcellular location">
    <subcellularLocation>
        <location evidence="1">Endomembrane system</location>
        <topology evidence="1">Multi-pass membrane protein</topology>
    </subcellularLocation>
</comment>
<dbReference type="InterPro" id="IPR020846">
    <property type="entry name" value="MFS_dom"/>
</dbReference>